<sequence length="151" mass="16632">MARESVRARLERERAEWRPGMPKPRRSVRMLFASTVLTLQGLAVAFATLTFIGLYRGHEGLPWMIAFGVAVALGCIATCAVLSKPWGLRLGWVMQVLTFAVAVFVPIMLVVAAGFTGCWIYALVKGRQIDEENARRDEAERQLAAGGGEPR</sequence>
<keyword evidence="1" id="KW-0472">Membrane</keyword>
<accession>A0AAE4C767</accession>
<dbReference type="RefSeq" id="WP_309852725.1">
    <property type="nucleotide sequence ID" value="NZ_BAAAIU010000004.1"/>
</dbReference>
<evidence type="ECO:0000256" key="1">
    <source>
        <dbReference type="SAM" id="Phobius"/>
    </source>
</evidence>
<gene>
    <name evidence="2" type="ORF">J2S35_001867</name>
</gene>
<feature type="transmembrane region" description="Helical" evidence="1">
    <location>
        <begin position="61"/>
        <end position="82"/>
    </location>
</feature>
<keyword evidence="3" id="KW-1185">Reference proteome</keyword>
<name>A0AAE4C767_9MICC</name>
<comment type="caution">
    <text evidence="2">The sequence shown here is derived from an EMBL/GenBank/DDBJ whole genome shotgun (WGS) entry which is preliminary data.</text>
</comment>
<keyword evidence="1" id="KW-1133">Transmembrane helix</keyword>
<reference evidence="2" key="1">
    <citation type="submission" date="2023-07" db="EMBL/GenBank/DDBJ databases">
        <title>Sequencing the genomes of 1000 actinobacteria strains.</title>
        <authorList>
            <person name="Klenk H.-P."/>
        </authorList>
    </citation>
    <scope>NUCLEOTIDE SEQUENCE</scope>
    <source>
        <strain evidence="2">DSM 13988</strain>
    </source>
</reference>
<dbReference type="InterPro" id="IPR025327">
    <property type="entry name" value="DUF4233"/>
</dbReference>
<dbReference type="Pfam" id="PF14017">
    <property type="entry name" value="DUF4233"/>
    <property type="match status" value="1"/>
</dbReference>
<feature type="transmembrane region" description="Helical" evidence="1">
    <location>
        <begin position="31"/>
        <end position="55"/>
    </location>
</feature>
<dbReference type="EMBL" id="JAVDUI010000001">
    <property type="protein sequence ID" value="MDR6892927.1"/>
    <property type="molecule type" value="Genomic_DNA"/>
</dbReference>
<dbReference type="AlphaFoldDB" id="A0AAE4C767"/>
<keyword evidence="1" id="KW-0812">Transmembrane</keyword>
<proteinExistence type="predicted"/>
<evidence type="ECO:0000313" key="3">
    <source>
        <dbReference type="Proteomes" id="UP001247307"/>
    </source>
</evidence>
<feature type="transmembrane region" description="Helical" evidence="1">
    <location>
        <begin position="94"/>
        <end position="122"/>
    </location>
</feature>
<organism evidence="2 3">
    <name type="scientific">Falsarthrobacter nasiphocae</name>
    <dbReference type="NCBI Taxonomy" id="189863"/>
    <lineage>
        <taxon>Bacteria</taxon>
        <taxon>Bacillati</taxon>
        <taxon>Actinomycetota</taxon>
        <taxon>Actinomycetes</taxon>
        <taxon>Micrococcales</taxon>
        <taxon>Micrococcaceae</taxon>
        <taxon>Falsarthrobacter</taxon>
    </lineage>
</organism>
<dbReference type="Proteomes" id="UP001247307">
    <property type="component" value="Unassembled WGS sequence"/>
</dbReference>
<protein>
    <submittedName>
        <fullName evidence="2">Fatty acid desaturase</fullName>
    </submittedName>
</protein>
<evidence type="ECO:0000313" key="2">
    <source>
        <dbReference type="EMBL" id="MDR6892927.1"/>
    </source>
</evidence>